<evidence type="ECO:0000256" key="3">
    <source>
        <dbReference type="ARBA" id="ARBA00022692"/>
    </source>
</evidence>
<dbReference type="PANTHER" id="PTHR30482:SF18">
    <property type="entry name" value="BRANCHED AMINO ACID TRANSPORT SYSTEM PERMEASE"/>
    <property type="match status" value="1"/>
</dbReference>
<protein>
    <submittedName>
        <fullName evidence="7">Branched-chain amino acid transport system permease protein LivM</fullName>
    </submittedName>
</protein>
<dbReference type="RefSeq" id="WP_014196690.1">
    <property type="nucleotide sequence ID" value="NZ_MQMG01000026.1"/>
</dbReference>
<evidence type="ECO:0000256" key="5">
    <source>
        <dbReference type="ARBA" id="ARBA00023136"/>
    </source>
</evidence>
<dbReference type="PANTHER" id="PTHR30482">
    <property type="entry name" value="HIGH-AFFINITY BRANCHED-CHAIN AMINO ACID TRANSPORT SYSTEM PERMEASE"/>
    <property type="match status" value="1"/>
</dbReference>
<gene>
    <name evidence="7" type="ORF">BRO54_2157</name>
</gene>
<feature type="transmembrane region" description="Helical" evidence="6">
    <location>
        <begin position="14"/>
        <end position="31"/>
    </location>
</feature>
<evidence type="ECO:0000256" key="6">
    <source>
        <dbReference type="SAM" id="Phobius"/>
    </source>
</evidence>
<evidence type="ECO:0000313" key="8">
    <source>
        <dbReference type="Proteomes" id="UP000186030"/>
    </source>
</evidence>
<proteinExistence type="predicted"/>
<dbReference type="GeneID" id="32064900"/>
<evidence type="ECO:0000256" key="4">
    <source>
        <dbReference type="ARBA" id="ARBA00022989"/>
    </source>
</evidence>
<feature type="transmembrane region" description="Helical" evidence="6">
    <location>
        <begin position="166"/>
        <end position="185"/>
    </location>
</feature>
<organism evidence="7 8">
    <name type="scientific">Geobacillus proteiniphilus</name>
    <dbReference type="NCBI Taxonomy" id="860353"/>
    <lineage>
        <taxon>Bacteria</taxon>
        <taxon>Bacillati</taxon>
        <taxon>Bacillota</taxon>
        <taxon>Bacilli</taxon>
        <taxon>Bacillales</taxon>
        <taxon>Anoxybacillaceae</taxon>
        <taxon>Geobacillus</taxon>
    </lineage>
</organism>
<feature type="transmembrane region" description="Helical" evidence="6">
    <location>
        <begin position="217"/>
        <end position="237"/>
    </location>
</feature>
<dbReference type="InterPro" id="IPR001851">
    <property type="entry name" value="ABC_transp_permease"/>
</dbReference>
<evidence type="ECO:0000256" key="1">
    <source>
        <dbReference type="ARBA" id="ARBA00004651"/>
    </source>
</evidence>
<evidence type="ECO:0000256" key="2">
    <source>
        <dbReference type="ARBA" id="ARBA00022475"/>
    </source>
</evidence>
<feature type="transmembrane region" description="Helical" evidence="6">
    <location>
        <begin position="68"/>
        <end position="87"/>
    </location>
</feature>
<dbReference type="EMBL" id="MQMG01000026">
    <property type="protein sequence ID" value="OKO92993.1"/>
    <property type="molecule type" value="Genomic_DNA"/>
</dbReference>
<dbReference type="GO" id="GO:0005886">
    <property type="term" value="C:plasma membrane"/>
    <property type="evidence" value="ECO:0007669"/>
    <property type="project" value="UniProtKB-SubCell"/>
</dbReference>
<keyword evidence="5 6" id="KW-0472">Membrane</keyword>
<dbReference type="GO" id="GO:0015658">
    <property type="term" value="F:branched-chain amino acid transmembrane transporter activity"/>
    <property type="evidence" value="ECO:0007669"/>
    <property type="project" value="InterPro"/>
</dbReference>
<feature type="transmembrane region" description="Helical" evidence="6">
    <location>
        <begin position="272"/>
        <end position="292"/>
    </location>
</feature>
<feature type="transmembrane region" description="Helical" evidence="6">
    <location>
        <begin position="93"/>
        <end position="111"/>
    </location>
</feature>
<name>A0A1Q5SYE4_9BACL</name>
<sequence>MEHGQRMTDGRKRWLLLVGAAVWLGLPWLVFGNNYVLSTLILIGLYALVSTGMTLLMGYAGQISLGQAAFYGIGAYASAYLTAHAGWPSWLALAAGAVLAALVALVVGIPVFRLREHYLALATLGFGVIMFTFFKEWKEITGGLNGFFGIPPIRIAGVPLQSDLQFYYLVSLFVLAGLWFAHNIVRSRVGRALRAIHGSEVAASSLGVNIMKYKLQIFMLSAVYASIAGSLYAHYVTFINPDLFGIVPSIYFLIMVVIGGTASVWGGLIGAAVYVCLGEWLKAVVPLLLPNAGGEFEIVFFGLLLVVMLIYMPNGLTGVMQKRMRRFLEMGGRQEKQIAAVEGHKARSIGGERG</sequence>
<evidence type="ECO:0000313" key="7">
    <source>
        <dbReference type="EMBL" id="OKO92993.1"/>
    </source>
</evidence>
<reference evidence="7 8" key="1">
    <citation type="submission" date="2016-11" db="EMBL/GenBank/DDBJ databases">
        <authorList>
            <person name="Kadnikov V."/>
            <person name="Nazina T."/>
        </authorList>
    </citation>
    <scope>NUCLEOTIDE SEQUENCE [LARGE SCALE GENOMIC DNA]</scope>
    <source>
        <strain evidence="7 8">1017</strain>
    </source>
</reference>
<feature type="transmembrane region" description="Helical" evidence="6">
    <location>
        <begin position="298"/>
        <end position="320"/>
    </location>
</feature>
<comment type="caution">
    <text evidence="7">The sequence shown here is derived from an EMBL/GenBank/DDBJ whole genome shotgun (WGS) entry which is preliminary data.</text>
</comment>
<keyword evidence="3 6" id="KW-0812">Transmembrane</keyword>
<keyword evidence="2" id="KW-1003">Cell membrane</keyword>
<dbReference type="InterPro" id="IPR043428">
    <property type="entry name" value="LivM-like"/>
</dbReference>
<reference evidence="8" key="2">
    <citation type="submission" date="2017-01" db="EMBL/GenBank/DDBJ databases">
        <title>Genome sequencing and annotation of Geobacillus sp. 1017, a Hydrocarbon-Oxidizing Thermophilic Bacterium Isolated from a Heavy Oil Reservoir (China).</title>
        <authorList>
            <person name="Kadnikov V.V."/>
            <person name="Mardanov A.V."/>
            <person name="Poltaraus A.B."/>
            <person name="Sokolova D.S."/>
            <person name="Semenova E.M."/>
            <person name="Ravin N.V."/>
            <person name="Tourova T.P."/>
            <person name="Nazina T.N."/>
        </authorList>
    </citation>
    <scope>NUCLEOTIDE SEQUENCE [LARGE SCALE GENOMIC DNA]</scope>
    <source>
        <strain evidence="8">1017</strain>
    </source>
</reference>
<feature type="transmembrane region" description="Helical" evidence="6">
    <location>
        <begin position="243"/>
        <end position="265"/>
    </location>
</feature>
<feature type="transmembrane region" description="Helical" evidence="6">
    <location>
        <begin position="37"/>
        <end position="56"/>
    </location>
</feature>
<dbReference type="CDD" id="cd06581">
    <property type="entry name" value="TM_PBP1_LivM_like"/>
    <property type="match status" value="1"/>
</dbReference>
<dbReference type="AlphaFoldDB" id="A0A1Q5SYE4"/>
<feature type="transmembrane region" description="Helical" evidence="6">
    <location>
        <begin position="118"/>
        <end position="134"/>
    </location>
</feature>
<keyword evidence="4 6" id="KW-1133">Transmembrane helix</keyword>
<dbReference type="Pfam" id="PF02653">
    <property type="entry name" value="BPD_transp_2"/>
    <property type="match status" value="1"/>
</dbReference>
<dbReference type="Proteomes" id="UP000186030">
    <property type="component" value="Unassembled WGS sequence"/>
</dbReference>
<comment type="subcellular location">
    <subcellularLocation>
        <location evidence="1">Cell membrane</location>
        <topology evidence="1">Multi-pass membrane protein</topology>
    </subcellularLocation>
</comment>
<accession>A0A1Q5SYE4</accession>